<reference evidence="1 2" key="1">
    <citation type="submission" date="2023-10" db="EMBL/GenBank/DDBJ databases">
        <title>Noviherbaspirillum sp. CPCC 100848 genome assembly.</title>
        <authorList>
            <person name="Li X.Y."/>
            <person name="Fang X.M."/>
        </authorList>
    </citation>
    <scope>NUCLEOTIDE SEQUENCE [LARGE SCALE GENOMIC DNA]</scope>
    <source>
        <strain evidence="1 2">CPCC 100848</strain>
    </source>
</reference>
<accession>A0ABU6J9E9</accession>
<dbReference type="RefSeq" id="WP_326506518.1">
    <property type="nucleotide sequence ID" value="NZ_JAWIIV010000008.1"/>
</dbReference>
<evidence type="ECO:0008006" key="3">
    <source>
        <dbReference type="Google" id="ProtNLM"/>
    </source>
</evidence>
<proteinExistence type="predicted"/>
<protein>
    <recommendedName>
        <fullName evidence="3">Cellulose biosynthesis protein BcsF</fullName>
    </recommendedName>
</protein>
<organism evidence="1 2">
    <name type="scientific">Noviherbaspirillum album</name>
    <dbReference type="NCBI Taxonomy" id="3080276"/>
    <lineage>
        <taxon>Bacteria</taxon>
        <taxon>Pseudomonadati</taxon>
        <taxon>Pseudomonadota</taxon>
        <taxon>Betaproteobacteria</taxon>
        <taxon>Burkholderiales</taxon>
        <taxon>Oxalobacteraceae</taxon>
        <taxon>Noviherbaspirillum</taxon>
    </lineage>
</organism>
<evidence type="ECO:0000313" key="1">
    <source>
        <dbReference type="EMBL" id="MEC4719804.1"/>
    </source>
</evidence>
<name>A0ABU6J9E9_9BURK</name>
<gene>
    <name evidence="1" type="ORF">RY831_11640</name>
</gene>
<evidence type="ECO:0000313" key="2">
    <source>
        <dbReference type="Proteomes" id="UP001352263"/>
    </source>
</evidence>
<keyword evidence="2" id="KW-1185">Reference proteome</keyword>
<comment type="caution">
    <text evidence="1">The sequence shown here is derived from an EMBL/GenBank/DDBJ whole genome shotgun (WGS) entry which is preliminary data.</text>
</comment>
<dbReference type="EMBL" id="JAWIIV010000008">
    <property type="protein sequence ID" value="MEC4719804.1"/>
    <property type="molecule type" value="Genomic_DNA"/>
</dbReference>
<dbReference type="Proteomes" id="UP001352263">
    <property type="component" value="Unassembled WGS sequence"/>
</dbReference>
<sequence>MTFTVAFLILIVGIAIGYRLPGPLARLKEFYRRQTYKPVMLRRYVHGKNSPVSAKRDAQ</sequence>